<gene>
    <name evidence="1" type="ORF">PLEPLA_LOCUS7278</name>
</gene>
<dbReference type="AlphaFoldDB" id="A0A9N7YAZ2"/>
<dbReference type="Proteomes" id="UP001153269">
    <property type="component" value="Unassembled WGS sequence"/>
</dbReference>
<accession>A0A9N7YAZ2</accession>
<dbReference type="EMBL" id="CADEAL010000391">
    <property type="protein sequence ID" value="CAB1419447.1"/>
    <property type="molecule type" value="Genomic_DNA"/>
</dbReference>
<evidence type="ECO:0000313" key="1">
    <source>
        <dbReference type="EMBL" id="CAB1419447.1"/>
    </source>
</evidence>
<protein>
    <submittedName>
        <fullName evidence="1">Uncharacterized protein</fullName>
    </submittedName>
</protein>
<comment type="caution">
    <text evidence="1">The sequence shown here is derived from an EMBL/GenBank/DDBJ whole genome shotgun (WGS) entry which is preliminary data.</text>
</comment>
<name>A0A9N7YAZ2_PLEPL</name>
<reference evidence="1" key="1">
    <citation type="submission" date="2020-03" db="EMBL/GenBank/DDBJ databases">
        <authorList>
            <person name="Weist P."/>
        </authorList>
    </citation>
    <scope>NUCLEOTIDE SEQUENCE</scope>
</reference>
<proteinExistence type="predicted"/>
<evidence type="ECO:0000313" key="2">
    <source>
        <dbReference type="Proteomes" id="UP001153269"/>
    </source>
</evidence>
<organism evidence="1 2">
    <name type="scientific">Pleuronectes platessa</name>
    <name type="common">European plaice</name>
    <dbReference type="NCBI Taxonomy" id="8262"/>
    <lineage>
        <taxon>Eukaryota</taxon>
        <taxon>Metazoa</taxon>
        <taxon>Chordata</taxon>
        <taxon>Craniata</taxon>
        <taxon>Vertebrata</taxon>
        <taxon>Euteleostomi</taxon>
        <taxon>Actinopterygii</taxon>
        <taxon>Neopterygii</taxon>
        <taxon>Teleostei</taxon>
        <taxon>Neoteleostei</taxon>
        <taxon>Acanthomorphata</taxon>
        <taxon>Carangaria</taxon>
        <taxon>Pleuronectiformes</taxon>
        <taxon>Pleuronectoidei</taxon>
        <taxon>Pleuronectidae</taxon>
        <taxon>Pleuronectes</taxon>
    </lineage>
</organism>
<keyword evidence="2" id="KW-1185">Reference proteome</keyword>
<sequence length="103" mass="11457">MISEKHLCFCPYRLKCTSSILSLKSLSSCQNQPEVRMGPLLDAAARAQITNVTSFKTDRSSSFTLANKVNLGENIQHSIRYCDDGWCWVGSPGLRPPPLQDLL</sequence>